<reference evidence="2 3" key="1">
    <citation type="submission" date="2018-08" db="EMBL/GenBank/DDBJ databases">
        <title>A genome reference for cultivated species of the human gut microbiota.</title>
        <authorList>
            <person name="Zou Y."/>
            <person name="Xue W."/>
            <person name="Luo G."/>
        </authorList>
    </citation>
    <scope>NUCLEOTIDE SEQUENCE [LARGE SCALE GENOMIC DNA]</scope>
    <source>
        <strain evidence="2 3">AM07-24</strain>
    </source>
</reference>
<dbReference type="RefSeq" id="WP_118335327.1">
    <property type="nucleotide sequence ID" value="NZ_AP025567.1"/>
</dbReference>
<dbReference type="OrthoDB" id="2047068at2"/>
<evidence type="ECO:0000313" key="3">
    <source>
        <dbReference type="Proteomes" id="UP000284841"/>
    </source>
</evidence>
<evidence type="ECO:0000313" key="2">
    <source>
        <dbReference type="EMBL" id="RHJ88630.1"/>
    </source>
</evidence>
<keyword evidence="1" id="KW-0812">Transmembrane</keyword>
<evidence type="ECO:0000256" key="1">
    <source>
        <dbReference type="SAM" id="Phobius"/>
    </source>
</evidence>
<dbReference type="AlphaFoldDB" id="A0A415E4S9"/>
<feature type="transmembrane region" description="Helical" evidence="1">
    <location>
        <begin position="33"/>
        <end position="53"/>
    </location>
</feature>
<accession>A0A415E4S9</accession>
<proteinExistence type="predicted"/>
<organism evidence="2 3">
    <name type="scientific">Emergencia timonensis</name>
    <dbReference type="NCBI Taxonomy" id="1776384"/>
    <lineage>
        <taxon>Bacteria</taxon>
        <taxon>Bacillati</taxon>
        <taxon>Bacillota</taxon>
        <taxon>Clostridia</taxon>
        <taxon>Peptostreptococcales</taxon>
        <taxon>Anaerovoracaceae</taxon>
        <taxon>Emergencia</taxon>
    </lineage>
</organism>
<protein>
    <submittedName>
        <fullName evidence="2">Uncharacterized protein</fullName>
    </submittedName>
</protein>
<sequence length="194" mass="21846">MSKLNKPIGKVRYPDKTSINLLMRDNSVRDPKFQIILFVIFAVVLALFVKFLVVDKLAEAYDAEKAYTQMQTQIDQLRASNEKYDQVREEYSHYGNGYLNDEEKIEQNRMAMMRVIQRNVISKSEIQSVEISGNVATLTIDNIRLKTVSDIVASLEDDDIVSFVTVSTAGTNTDSNALVTATVIINFVPKGGEQ</sequence>
<dbReference type="Proteomes" id="UP000284841">
    <property type="component" value="Unassembled WGS sequence"/>
</dbReference>
<keyword evidence="1" id="KW-1133">Transmembrane helix</keyword>
<keyword evidence="3" id="KW-1185">Reference proteome</keyword>
<keyword evidence="1" id="KW-0472">Membrane</keyword>
<gene>
    <name evidence="2" type="ORF">DW099_09640</name>
</gene>
<dbReference type="EMBL" id="QRMS01000002">
    <property type="protein sequence ID" value="RHJ88630.1"/>
    <property type="molecule type" value="Genomic_DNA"/>
</dbReference>
<dbReference type="STRING" id="1776384.GCA_900086585_04290"/>
<comment type="caution">
    <text evidence="2">The sequence shown here is derived from an EMBL/GenBank/DDBJ whole genome shotgun (WGS) entry which is preliminary data.</text>
</comment>
<name>A0A415E4S9_9FIRM</name>